<evidence type="ECO:0000313" key="9">
    <source>
        <dbReference type="Proteomes" id="UP000586254"/>
    </source>
</evidence>
<evidence type="ECO:0000256" key="1">
    <source>
        <dbReference type="ARBA" id="ARBA00023015"/>
    </source>
</evidence>
<dbReference type="KEGG" id="elm:ELI_2387"/>
<dbReference type="GO" id="GO:0003677">
    <property type="term" value="F:DNA binding"/>
    <property type="evidence" value="ECO:0007669"/>
    <property type="project" value="UniProtKB-KW"/>
</dbReference>
<dbReference type="EMBL" id="FRBP01000006">
    <property type="protein sequence ID" value="SHL65454.1"/>
    <property type="molecule type" value="Genomic_DNA"/>
</dbReference>
<gene>
    <name evidence="6" type="ORF">H0N91_17835</name>
    <name evidence="7" type="ORF">SAMN04515649_106325</name>
</gene>
<sequence>MKQNDDSEDYTGLERLVKKAKAGDQQAKEKLIFAFQPLILTTIQKYVYDQKEYEDAYQDAVCVFLEALRDFELDARVYFQVFIRSRLTNYFKKRREGRFERSVKPEESLDRQIEGEGGAIALIELIIDEKTDVAEAYLRKEKNQRLVQIYEKLPPRQKSAFQYFYQQKGDLTELAKEEGVNPSMMTRACRSAFRKLREFL</sequence>
<dbReference type="PANTHER" id="PTHR30385">
    <property type="entry name" value="SIGMA FACTOR F FLAGELLAR"/>
    <property type="match status" value="1"/>
</dbReference>
<dbReference type="GO" id="GO:0006352">
    <property type="term" value="P:DNA-templated transcription initiation"/>
    <property type="evidence" value="ECO:0007669"/>
    <property type="project" value="InterPro"/>
</dbReference>
<dbReference type="InterPro" id="IPR036388">
    <property type="entry name" value="WH-like_DNA-bd_sf"/>
</dbReference>
<keyword evidence="4" id="KW-0804">Transcription</keyword>
<evidence type="ECO:0000259" key="5">
    <source>
        <dbReference type="Pfam" id="PF12645"/>
    </source>
</evidence>
<evidence type="ECO:0000313" key="6">
    <source>
        <dbReference type="EMBL" id="NZA39941.1"/>
    </source>
</evidence>
<dbReference type="HOGENOM" id="CLU_107136_1_0_9"/>
<evidence type="ECO:0000256" key="4">
    <source>
        <dbReference type="ARBA" id="ARBA00023163"/>
    </source>
</evidence>
<evidence type="ECO:0000256" key="2">
    <source>
        <dbReference type="ARBA" id="ARBA00023082"/>
    </source>
</evidence>
<protein>
    <submittedName>
        <fullName evidence="7">Helix-turn-helix domain-containing protein</fullName>
    </submittedName>
    <submittedName>
        <fullName evidence="6">Sigma-70 family RNA polymerase sigma factor</fullName>
    </submittedName>
</protein>
<dbReference type="SUPFAM" id="SSF88946">
    <property type="entry name" value="Sigma2 domain of RNA polymerase sigma factors"/>
    <property type="match status" value="1"/>
</dbReference>
<dbReference type="GO" id="GO:0016987">
    <property type="term" value="F:sigma factor activity"/>
    <property type="evidence" value="ECO:0007669"/>
    <property type="project" value="UniProtKB-KW"/>
</dbReference>
<keyword evidence="1" id="KW-0805">Transcription regulation</keyword>
<evidence type="ECO:0000313" key="7">
    <source>
        <dbReference type="EMBL" id="SHL65454.1"/>
    </source>
</evidence>
<proteinExistence type="predicted"/>
<name>A0A853JSA8_9FIRM</name>
<dbReference type="GeneID" id="68363471"/>
<feature type="domain" description="Helix-turn-helix conjugative transposon-like" evidence="5">
    <location>
        <begin position="15"/>
        <end position="72"/>
    </location>
</feature>
<dbReference type="Gene3D" id="1.10.1740.10">
    <property type="match status" value="1"/>
</dbReference>
<dbReference type="AlphaFoldDB" id="A0A853JSA8"/>
<dbReference type="InterPro" id="IPR013325">
    <property type="entry name" value="RNA_pol_sigma_r2"/>
</dbReference>
<dbReference type="Gene3D" id="1.10.10.10">
    <property type="entry name" value="Winged helix-like DNA-binding domain superfamily/Winged helix DNA-binding domain"/>
    <property type="match status" value="1"/>
</dbReference>
<organism evidence="6 9">
    <name type="scientific">Eubacterium callanderi</name>
    <dbReference type="NCBI Taxonomy" id="53442"/>
    <lineage>
        <taxon>Bacteria</taxon>
        <taxon>Bacillati</taxon>
        <taxon>Bacillota</taxon>
        <taxon>Clostridia</taxon>
        <taxon>Eubacteriales</taxon>
        <taxon>Eubacteriaceae</taxon>
        <taxon>Eubacterium</taxon>
    </lineage>
</organism>
<evidence type="ECO:0000256" key="3">
    <source>
        <dbReference type="ARBA" id="ARBA00023125"/>
    </source>
</evidence>
<dbReference type="SUPFAM" id="SSF88659">
    <property type="entry name" value="Sigma3 and sigma4 domains of RNA polymerase sigma factors"/>
    <property type="match status" value="1"/>
</dbReference>
<dbReference type="NCBIfam" id="TIGR02937">
    <property type="entry name" value="sigma70-ECF"/>
    <property type="match status" value="1"/>
</dbReference>
<dbReference type="EMBL" id="JACCKS010000028">
    <property type="protein sequence ID" value="NZA39941.1"/>
    <property type="molecule type" value="Genomic_DNA"/>
</dbReference>
<dbReference type="RefSeq" id="WP_013380690.1">
    <property type="nucleotide sequence ID" value="NC_014624.2"/>
</dbReference>
<evidence type="ECO:0000313" key="8">
    <source>
        <dbReference type="Proteomes" id="UP000184012"/>
    </source>
</evidence>
<dbReference type="InterPro" id="IPR013324">
    <property type="entry name" value="RNA_pol_sigma_r3/r4-like"/>
</dbReference>
<keyword evidence="3" id="KW-0238">DNA-binding</keyword>
<dbReference type="eggNOG" id="COG1595">
    <property type="taxonomic scope" value="Bacteria"/>
</dbReference>
<keyword evidence="2" id="KW-0731">Sigma factor</keyword>
<reference evidence="7 8" key="1">
    <citation type="submission" date="2016-11" db="EMBL/GenBank/DDBJ databases">
        <authorList>
            <person name="Varghese N."/>
            <person name="Submissions S."/>
        </authorList>
    </citation>
    <scope>NUCLEOTIDE SEQUENCE [LARGE SCALE GENOMIC DNA]</scope>
    <source>
        <strain evidence="7 8">FD</strain>
    </source>
</reference>
<dbReference type="Pfam" id="PF12645">
    <property type="entry name" value="HTH_16"/>
    <property type="match status" value="1"/>
</dbReference>
<comment type="caution">
    <text evidence="6">The sequence shown here is derived from an EMBL/GenBank/DDBJ whole genome shotgun (WGS) entry which is preliminary data.</text>
</comment>
<dbReference type="InterPro" id="IPR014284">
    <property type="entry name" value="RNA_pol_sigma-70_dom"/>
</dbReference>
<accession>A0A853JSA8</accession>
<dbReference type="Proteomes" id="UP000184012">
    <property type="component" value="Unassembled WGS sequence"/>
</dbReference>
<dbReference type="InterPro" id="IPR024760">
    <property type="entry name" value="HTH_dom_conjug_TS-like"/>
</dbReference>
<reference evidence="6 9" key="2">
    <citation type="submission" date="2020-07" db="EMBL/GenBank/DDBJ databases">
        <title>Organ Donor 1.</title>
        <authorList>
            <person name="Marsh A.J."/>
            <person name="Azcarate-Peril M.A."/>
        </authorList>
    </citation>
    <scope>NUCLEOTIDE SEQUENCE [LARGE SCALE GENOMIC DNA]</scope>
    <source>
        <strain evidence="6 9">AMC0717</strain>
    </source>
</reference>
<dbReference type="Proteomes" id="UP000586254">
    <property type="component" value="Unassembled WGS sequence"/>
</dbReference>